<dbReference type="RefSeq" id="WP_154174560.1">
    <property type="nucleotide sequence ID" value="NZ_WJXZ01000004.1"/>
</dbReference>
<dbReference type="EMBL" id="WJXZ01000004">
    <property type="protein sequence ID" value="MRS61155.1"/>
    <property type="molecule type" value="Genomic_DNA"/>
</dbReference>
<dbReference type="Proteomes" id="UP000441754">
    <property type="component" value="Unassembled WGS sequence"/>
</dbReference>
<sequence>MNTVQEAKRYLDNARQILREKGLKENGYYQDRKYVRMAGNTVYNGILVALDSLLEEKTKGRKDATWYKARLARLDKNILNSFVSAYDTLHLALGYDGNLNAKVATAGLENAENIINWVEQRIGRA</sequence>
<evidence type="ECO:0000313" key="3">
    <source>
        <dbReference type="Proteomes" id="UP000441754"/>
    </source>
</evidence>
<evidence type="ECO:0000313" key="2">
    <source>
        <dbReference type="EMBL" id="MRS61155.1"/>
    </source>
</evidence>
<dbReference type="Gene3D" id="1.20.120.330">
    <property type="entry name" value="Nucleotidyltransferases domain 2"/>
    <property type="match status" value="1"/>
</dbReference>
<feature type="domain" description="DUF5618" evidence="1">
    <location>
        <begin position="2"/>
        <end position="120"/>
    </location>
</feature>
<accession>A0A7K0EHC9</accession>
<protein>
    <recommendedName>
        <fullName evidence="1">DUF5618 domain-containing protein</fullName>
    </recommendedName>
</protein>
<gene>
    <name evidence="2" type="ORF">GJJ30_07615</name>
</gene>
<proteinExistence type="predicted"/>
<organism evidence="2 3">
    <name type="scientific">Larkinella terrae</name>
    <dbReference type="NCBI Taxonomy" id="2025311"/>
    <lineage>
        <taxon>Bacteria</taxon>
        <taxon>Pseudomonadati</taxon>
        <taxon>Bacteroidota</taxon>
        <taxon>Cytophagia</taxon>
        <taxon>Cytophagales</taxon>
        <taxon>Spirosomataceae</taxon>
        <taxon>Larkinella</taxon>
    </lineage>
</organism>
<name>A0A7K0EHC9_9BACT</name>
<dbReference type="Pfam" id="PF18498">
    <property type="entry name" value="DUF5618"/>
    <property type="match status" value="1"/>
</dbReference>
<keyword evidence="3" id="KW-1185">Reference proteome</keyword>
<comment type="caution">
    <text evidence="2">The sequence shown here is derived from an EMBL/GenBank/DDBJ whole genome shotgun (WGS) entry which is preliminary data.</text>
</comment>
<dbReference type="OrthoDB" id="957519at2"/>
<reference evidence="2 3" key="1">
    <citation type="journal article" date="2018" name="Antonie Van Leeuwenhoek">
        <title>Larkinella terrae sp. nov., isolated from soil on Jeju Island, South Korea.</title>
        <authorList>
            <person name="Ten L.N."/>
            <person name="Jeon J."/>
            <person name="Park S.J."/>
            <person name="Park S."/>
            <person name="Lee S.Y."/>
            <person name="Kim M.K."/>
            <person name="Jung H.Y."/>
        </authorList>
    </citation>
    <scope>NUCLEOTIDE SEQUENCE [LARGE SCALE GENOMIC DNA]</scope>
    <source>
        <strain evidence="2 3">KCTC 52001</strain>
    </source>
</reference>
<evidence type="ECO:0000259" key="1">
    <source>
        <dbReference type="Pfam" id="PF18498"/>
    </source>
</evidence>
<dbReference type="InterPro" id="IPR040988">
    <property type="entry name" value="DUF5618"/>
</dbReference>
<dbReference type="AlphaFoldDB" id="A0A7K0EHC9"/>